<evidence type="ECO:0000256" key="9">
    <source>
        <dbReference type="ARBA" id="ARBA00047351"/>
    </source>
</evidence>
<comment type="catalytic activity">
    <reaction evidence="9">
        <text>carboxyspermidine + H(+) = spermidine + CO2</text>
        <dbReference type="Rhea" id="RHEA:34095"/>
        <dbReference type="ChEBI" id="CHEBI:15378"/>
        <dbReference type="ChEBI" id="CHEBI:16526"/>
        <dbReference type="ChEBI" id="CHEBI:57834"/>
        <dbReference type="ChEBI" id="CHEBI:65072"/>
        <dbReference type="EC" id="4.1.1.96"/>
    </reaction>
</comment>
<dbReference type="SUPFAM" id="SSF51419">
    <property type="entry name" value="PLP-binding barrel"/>
    <property type="match status" value="1"/>
</dbReference>
<sequence length="379" mass="43093">MTINENYPHINAPAYVLEEKKLIKNLEMLREVRDEAGIEIILALKAVALWPVFPLIRQYLNGATASSLNEARLIKDHMGDRAHVYAPSYRSEEYELLAATAQSITFNSLSEYKRHYPSLKNLNSSLHFGLRVNPGYSEIDVALYDPAGPGSRLGIHTLTQLPSGITGLHFHALCENNSFTFERVLESFETRYQQFLPDLEWVNFGGGHLITEASYDIPHLISVLKKFKERYPHLKVIMEPGSAVAWQTGFLKTTVKDVIDTPDRKFLMLDISFTAHTPDCLEMPYNPAVRHAQFGTNGEHVYYLGGASCLAGDQLGPYSFKNKMQAGDHLILEDMIHYTLVKTTMFNGVQHPDIGMIDRADQYKVLRRFDYEDYKNRMG</sequence>
<evidence type="ECO:0000256" key="11">
    <source>
        <dbReference type="PIRSR" id="PIRSR038941-1"/>
    </source>
</evidence>
<dbReference type="EMBL" id="JAHVHU010000008">
    <property type="protein sequence ID" value="MBY5958412.1"/>
    <property type="molecule type" value="Genomic_DNA"/>
</dbReference>
<dbReference type="CDD" id="cd06829">
    <property type="entry name" value="PLPDE_III_CANSDC"/>
    <property type="match status" value="1"/>
</dbReference>
<feature type="binding site" evidence="11">
    <location>
        <position position="279"/>
    </location>
    <ligand>
        <name>substrate</name>
    </ligand>
</feature>
<dbReference type="InterPro" id="IPR022643">
    <property type="entry name" value="De-COase2_C"/>
</dbReference>
<evidence type="ECO:0000256" key="6">
    <source>
        <dbReference type="ARBA" id="ARBA00023066"/>
    </source>
</evidence>
<dbReference type="Proteomes" id="UP000753961">
    <property type="component" value="Unassembled WGS sequence"/>
</dbReference>
<dbReference type="GO" id="GO:0009089">
    <property type="term" value="P:lysine biosynthetic process via diaminopimelate"/>
    <property type="evidence" value="ECO:0007669"/>
    <property type="project" value="TreeGrafter"/>
</dbReference>
<dbReference type="EC" id="4.1.1.96" evidence="2"/>
<evidence type="ECO:0000256" key="5">
    <source>
        <dbReference type="ARBA" id="ARBA00022898"/>
    </source>
</evidence>
<keyword evidence="7 13" id="KW-0456">Lyase</keyword>
<evidence type="ECO:0000256" key="4">
    <source>
        <dbReference type="ARBA" id="ARBA00022793"/>
    </source>
</evidence>
<evidence type="ECO:0000256" key="3">
    <source>
        <dbReference type="ARBA" id="ARBA00013633"/>
    </source>
</evidence>
<dbReference type="NCBIfam" id="TIGR01047">
    <property type="entry name" value="nspC"/>
    <property type="match status" value="1"/>
</dbReference>
<organism evidence="13 14">
    <name type="scientific">Membranihabitans marinus</name>
    <dbReference type="NCBI Taxonomy" id="1227546"/>
    <lineage>
        <taxon>Bacteria</taxon>
        <taxon>Pseudomonadati</taxon>
        <taxon>Bacteroidota</taxon>
        <taxon>Saprospiria</taxon>
        <taxon>Saprospirales</taxon>
        <taxon>Saprospiraceae</taxon>
        <taxon>Membranihabitans</taxon>
    </lineage>
</organism>
<dbReference type="InterPro" id="IPR005730">
    <property type="entry name" value="Nsp_de-COase"/>
</dbReference>
<dbReference type="SUPFAM" id="SSF50621">
    <property type="entry name" value="Alanine racemase C-terminal domain-like"/>
    <property type="match status" value="1"/>
</dbReference>
<evidence type="ECO:0000256" key="10">
    <source>
        <dbReference type="ARBA" id="ARBA00047389"/>
    </source>
</evidence>
<comment type="catalytic activity">
    <reaction evidence="10">
        <text>carboxynorspermidine + H(+) = norspermidine + CO2</text>
        <dbReference type="Rhea" id="RHEA:34099"/>
        <dbReference type="ChEBI" id="CHEBI:15378"/>
        <dbReference type="ChEBI" id="CHEBI:16526"/>
        <dbReference type="ChEBI" id="CHEBI:57920"/>
        <dbReference type="ChEBI" id="CHEBI:65070"/>
        <dbReference type="EC" id="4.1.1.96"/>
    </reaction>
</comment>
<evidence type="ECO:0000256" key="2">
    <source>
        <dbReference type="ARBA" id="ARBA00012259"/>
    </source>
</evidence>
<name>A0A953HZ78_9BACT</name>
<evidence type="ECO:0000256" key="1">
    <source>
        <dbReference type="ARBA" id="ARBA00001933"/>
    </source>
</evidence>
<keyword evidence="6" id="KW-0745">Spermidine biosynthesis</keyword>
<evidence type="ECO:0000256" key="7">
    <source>
        <dbReference type="ARBA" id="ARBA00023239"/>
    </source>
</evidence>
<dbReference type="GO" id="GO:0045312">
    <property type="term" value="P:nor-spermidine biosynthetic process"/>
    <property type="evidence" value="ECO:0007669"/>
    <property type="project" value="InterPro"/>
</dbReference>
<accession>A0A953HZ78</accession>
<comment type="cofactor">
    <cofactor evidence="1">
        <name>pyridoxal 5'-phosphate</name>
        <dbReference type="ChEBI" id="CHEBI:597326"/>
    </cofactor>
</comment>
<comment type="similarity">
    <text evidence="8">Belongs to the Orn/Lys/Arg decarboxylase class-II family. NspC subfamily.</text>
</comment>
<keyword evidence="4" id="KW-0210">Decarboxylase</keyword>
<dbReference type="AlphaFoldDB" id="A0A953HZ78"/>
<proteinExistence type="inferred from homology"/>
<evidence type="ECO:0000313" key="13">
    <source>
        <dbReference type="EMBL" id="MBY5958412.1"/>
    </source>
</evidence>
<protein>
    <recommendedName>
        <fullName evidence="3">Carboxynorspermidine/carboxyspermidine decarboxylase</fullName>
        <ecNumber evidence="2">4.1.1.96</ecNumber>
    </recommendedName>
</protein>
<dbReference type="PIRSF" id="PIRSF038941">
    <property type="entry name" value="NspC"/>
    <property type="match status" value="1"/>
</dbReference>
<reference evidence="13" key="1">
    <citation type="submission" date="2021-06" db="EMBL/GenBank/DDBJ databases">
        <title>44 bacteria genomes isolated from Dapeng, Shenzhen.</title>
        <authorList>
            <person name="Zheng W."/>
            <person name="Yu S."/>
            <person name="Huang Y."/>
        </authorList>
    </citation>
    <scope>NUCLEOTIDE SEQUENCE</scope>
    <source>
        <strain evidence="13">DP5N28-2</strain>
    </source>
</reference>
<keyword evidence="5" id="KW-0663">Pyridoxal phosphate</keyword>
<dbReference type="InterPro" id="IPR029066">
    <property type="entry name" value="PLP-binding_barrel"/>
</dbReference>
<dbReference type="PANTHER" id="PTHR43727:SF1">
    <property type="entry name" value="CARBOXYNORSPERMIDINE_CARBOXYSPERMIDINE DECARBOXYLASE"/>
    <property type="match status" value="1"/>
</dbReference>
<gene>
    <name evidence="13" type="primary">nspC</name>
    <name evidence="13" type="ORF">KUV50_09735</name>
</gene>
<dbReference type="Gene3D" id="2.40.37.10">
    <property type="entry name" value="Lyase, Ornithine Decarboxylase, Chain A, domain 1"/>
    <property type="match status" value="1"/>
</dbReference>
<dbReference type="RefSeq" id="WP_222579947.1">
    <property type="nucleotide sequence ID" value="NZ_JAHVHU010000008.1"/>
</dbReference>
<dbReference type="PANTHER" id="PTHR43727">
    <property type="entry name" value="DIAMINOPIMELATE DECARBOXYLASE"/>
    <property type="match status" value="1"/>
</dbReference>
<comment type="caution">
    <text evidence="13">The sequence shown here is derived from an EMBL/GenBank/DDBJ whole genome shotgun (WGS) entry which is preliminary data.</text>
</comment>
<keyword evidence="14" id="KW-1185">Reference proteome</keyword>
<feature type="domain" description="Orn/DAP/Arg decarboxylase 2 C-terminal" evidence="12">
    <location>
        <begin position="216"/>
        <end position="335"/>
    </location>
</feature>
<dbReference type="GO" id="GO:0008836">
    <property type="term" value="F:diaminopimelate decarboxylase activity"/>
    <property type="evidence" value="ECO:0007669"/>
    <property type="project" value="TreeGrafter"/>
</dbReference>
<dbReference type="Pfam" id="PF00278">
    <property type="entry name" value="Orn_DAP_Arg_deC"/>
    <property type="match status" value="1"/>
</dbReference>
<dbReference type="Gene3D" id="3.20.20.10">
    <property type="entry name" value="Alanine racemase"/>
    <property type="match status" value="1"/>
</dbReference>
<evidence type="ECO:0000259" key="12">
    <source>
        <dbReference type="Pfam" id="PF00278"/>
    </source>
</evidence>
<dbReference type="InterPro" id="IPR009006">
    <property type="entry name" value="Ala_racemase/Decarboxylase_C"/>
</dbReference>
<evidence type="ECO:0000256" key="8">
    <source>
        <dbReference type="ARBA" id="ARBA00025802"/>
    </source>
</evidence>
<dbReference type="GO" id="GO:0008295">
    <property type="term" value="P:spermidine biosynthetic process"/>
    <property type="evidence" value="ECO:0007669"/>
    <property type="project" value="UniProtKB-KW"/>
</dbReference>
<evidence type="ECO:0000313" key="14">
    <source>
        <dbReference type="Proteomes" id="UP000753961"/>
    </source>
</evidence>